<name>A0A918SJR1_9FLAO</name>
<proteinExistence type="predicted"/>
<dbReference type="Proteomes" id="UP000610456">
    <property type="component" value="Unassembled WGS sequence"/>
</dbReference>
<evidence type="ECO:0000256" key="1">
    <source>
        <dbReference type="SAM" id="Phobius"/>
    </source>
</evidence>
<reference evidence="2" key="2">
    <citation type="submission" date="2020-09" db="EMBL/GenBank/DDBJ databases">
        <authorList>
            <person name="Sun Q."/>
            <person name="Kim S."/>
        </authorList>
    </citation>
    <scope>NUCLEOTIDE SEQUENCE</scope>
    <source>
        <strain evidence="2">KCTC 12719</strain>
    </source>
</reference>
<comment type="caution">
    <text evidence="2">The sequence shown here is derived from an EMBL/GenBank/DDBJ whole genome shotgun (WGS) entry which is preliminary data.</text>
</comment>
<keyword evidence="1" id="KW-0812">Transmembrane</keyword>
<dbReference type="AlphaFoldDB" id="A0A918SJR1"/>
<accession>A0A918SJR1</accession>
<organism evidence="2 3">
    <name type="scientific">Salinimicrobium marinum</name>
    <dbReference type="NCBI Taxonomy" id="680283"/>
    <lineage>
        <taxon>Bacteria</taxon>
        <taxon>Pseudomonadati</taxon>
        <taxon>Bacteroidota</taxon>
        <taxon>Flavobacteriia</taxon>
        <taxon>Flavobacteriales</taxon>
        <taxon>Flavobacteriaceae</taxon>
        <taxon>Salinimicrobium</taxon>
    </lineage>
</organism>
<evidence type="ECO:0000313" key="2">
    <source>
        <dbReference type="EMBL" id="GHA46875.1"/>
    </source>
</evidence>
<evidence type="ECO:0000313" key="3">
    <source>
        <dbReference type="Proteomes" id="UP000610456"/>
    </source>
</evidence>
<keyword evidence="3" id="KW-1185">Reference proteome</keyword>
<protein>
    <submittedName>
        <fullName evidence="2">Uncharacterized protein</fullName>
    </submittedName>
</protein>
<dbReference type="EMBL" id="BMXB01000016">
    <property type="protein sequence ID" value="GHA46875.1"/>
    <property type="molecule type" value="Genomic_DNA"/>
</dbReference>
<sequence>MSHETQGCGDLDDSGTDPVVPPGLCMPINDYLIPLLIAGILLGAYKVHRIEVAK</sequence>
<keyword evidence="1" id="KW-1133">Transmembrane helix</keyword>
<feature type="transmembrane region" description="Helical" evidence="1">
    <location>
        <begin position="31"/>
        <end position="48"/>
    </location>
</feature>
<reference evidence="2" key="1">
    <citation type="journal article" date="2014" name="Int. J. Syst. Evol. Microbiol.">
        <title>Complete genome sequence of Corynebacterium casei LMG S-19264T (=DSM 44701T), isolated from a smear-ripened cheese.</title>
        <authorList>
            <consortium name="US DOE Joint Genome Institute (JGI-PGF)"/>
            <person name="Walter F."/>
            <person name="Albersmeier A."/>
            <person name="Kalinowski J."/>
            <person name="Ruckert C."/>
        </authorList>
    </citation>
    <scope>NUCLEOTIDE SEQUENCE</scope>
    <source>
        <strain evidence="2">KCTC 12719</strain>
    </source>
</reference>
<gene>
    <name evidence="2" type="ORF">GCM10007103_29920</name>
</gene>
<keyword evidence="1" id="KW-0472">Membrane</keyword>